<comment type="caution">
    <text evidence="2">The sequence shown here is derived from an EMBL/GenBank/DDBJ whole genome shotgun (WGS) entry which is preliminary data.</text>
</comment>
<evidence type="ECO:0000256" key="1">
    <source>
        <dbReference type="SAM" id="MobiDB-lite"/>
    </source>
</evidence>
<dbReference type="AlphaFoldDB" id="A0A4V6A532"/>
<reference evidence="2 3" key="2">
    <citation type="journal article" date="2019" name="G3 (Bethesda)">
        <title>Hybrid Assembly of the Genome of the Entomopathogenic Nematode Steinernema carpocapsae Identifies the X-Chromosome.</title>
        <authorList>
            <person name="Serra L."/>
            <person name="Macchietto M."/>
            <person name="Macias-Munoz A."/>
            <person name="McGill C.J."/>
            <person name="Rodriguez I.M."/>
            <person name="Rodriguez B."/>
            <person name="Murad R."/>
            <person name="Mortazavi A."/>
        </authorList>
    </citation>
    <scope>NUCLEOTIDE SEQUENCE [LARGE SCALE GENOMIC DNA]</scope>
    <source>
        <strain evidence="2 3">ALL</strain>
    </source>
</reference>
<reference evidence="2 3" key="1">
    <citation type="journal article" date="2015" name="Genome Biol.">
        <title>Comparative genomics of Steinernema reveals deeply conserved gene regulatory networks.</title>
        <authorList>
            <person name="Dillman A.R."/>
            <person name="Macchietto M."/>
            <person name="Porter C.F."/>
            <person name="Rogers A."/>
            <person name="Williams B."/>
            <person name="Antoshechkin I."/>
            <person name="Lee M.M."/>
            <person name="Goodwin Z."/>
            <person name="Lu X."/>
            <person name="Lewis E.E."/>
            <person name="Goodrich-Blair H."/>
            <person name="Stock S.P."/>
            <person name="Adams B.J."/>
            <person name="Sternberg P.W."/>
            <person name="Mortazavi A."/>
        </authorList>
    </citation>
    <scope>NUCLEOTIDE SEQUENCE [LARGE SCALE GENOMIC DNA]</scope>
    <source>
        <strain evidence="2 3">ALL</strain>
    </source>
</reference>
<keyword evidence="3" id="KW-1185">Reference proteome</keyword>
<sequence>MSHQQLHFAGLVLDLKGNLKEDVYSCYDNFINETTKLCKVKETGPEWSLYAYVRFDPMTPDDHGFYEEYDPKNASDRNNFIPNQFYDDNVLASFRDRISITRCLNSLESKLKHTVEKEEAPESTAKYCFLRKYRLDLDELHEAYILPEKGEMEMISHGDQIRFNATSPQPDTETNSTAVESSTASPDTDATRGVFTAENSTDSTSDTLTTLESNALEATTAEDAIETLLNGNSTDLEMSLNGTSTANTTEPGSAQHSIISKFLIATSLLIVQLN</sequence>
<name>A0A4V6A532_STECR</name>
<dbReference type="Proteomes" id="UP000298663">
    <property type="component" value="Unassembled WGS sequence"/>
</dbReference>
<accession>A0A4V6A532</accession>
<protein>
    <submittedName>
        <fullName evidence="2">Uncharacterized protein</fullName>
    </submittedName>
</protein>
<evidence type="ECO:0000313" key="3">
    <source>
        <dbReference type="Proteomes" id="UP000298663"/>
    </source>
</evidence>
<proteinExistence type="predicted"/>
<gene>
    <name evidence="2" type="ORF">L596_013381</name>
</gene>
<dbReference type="EMBL" id="AZBU02000003">
    <property type="protein sequence ID" value="TKR89245.1"/>
    <property type="molecule type" value="Genomic_DNA"/>
</dbReference>
<feature type="compositionally biased region" description="Polar residues" evidence="1">
    <location>
        <begin position="163"/>
        <end position="188"/>
    </location>
</feature>
<evidence type="ECO:0000313" key="2">
    <source>
        <dbReference type="EMBL" id="TKR89245.1"/>
    </source>
</evidence>
<organism evidence="2 3">
    <name type="scientific">Steinernema carpocapsae</name>
    <name type="common">Entomopathogenic nematode</name>
    <dbReference type="NCBI Taxonomy" id="34508"/>
    <lineage>
        <taxon>Eukaryota</taxon>
        <taxon>Metazoa</taxon>
        <taxon>Ecdysozoa</taxon>
        <taxon>Nematoda</taxon>
        <taxon>Chromadorea</taxon>
        <taxon>Rhabditida</taxon>
        <taxon>Tylenchina</taxon>
        <taxon>Panagrolaimomorpha</taxon>
        <taxon>Strongyloidoidea</taxon>
        <taxon>Steinernematidae</taxon>
        <taxon>Steinernema</taxon>
    </lineage>
</organism>
<feature type="region of interest" description="Disordered" evidence="1">
    <location>
        <begin position="162"/>
        <end position="206"/>
    </location>
</feature>